<keyword evidence="5" id="KW-0722">Serine protease inhibitor</keyword>
<keyword evidence="4" id="KW-0646">Protease inhibitor</keyword>
<dbReference type="FunFam" id="2.30.39.10:FF:000001">
    <property type="entry name" value="Serpin family B member 2"/>
    <property type="match status" value="1"/>
</dbReference>
<keyword evidence="3" id="KW-0963">Cytoplasm</keyword>
<evidence type="ECO:0000256" key="3">
    <source>
        <dbReference type="ARBA" id="ARBA00022490"/>
    </source>
</evidence>
<dbReference type="SUPFAM" id="SSF56574">
    <property type="entry name" value="Serpins"/>
    <property type="match status" value="1"/>
</dbReference>
<evidence type="ECO:0000256" key="1">
    <source>
        <dbReference type="ARBA" id="ARBA00004496"/>
    </source>
</evidence>
<dbReference type="Gene3D" id="3.30.497.10">
    <property type="entry name" value="Antithrombin, subunit I, domain 2"/>
    <property type="match status" value="1"/>
</dbReference>
<dbReference type="Gene3D" id="2.30.39.10">
    <property type="entry name" value="Alpha-1-antitrypsin, domain 1"/>
    <property type="match status" value="1"/>
</dbReference>
<evidence type="ECO:0000256" key="4">
    <source>
        <dbReference type="ARBA" id="ARBA00022690"/>
    </source>
</evidence>
<evidence type="ECO:0000256" key="2">
    <source>
        <dbReference type="ARBA" id="ARBA00006426"/>
    </source>
</evidence>
<evidence type="ECO:0000313" key="7">
    <source>
        <dbReference type="Proteomes" id="UP000515159"/>
    </source>
</evidence>
<dbReference type="InterPro" id="IPR023795">
    <property type="entry name" value="Serpin_CS"/>
</dbReference>
<dbReference type="Proteomes" id="UP000515159">
    <property type="component" value="Chromosome 2"/>
</dbReference>
<gene>
    <name evidence="8" type="primary">LOC117355339</name>
</gene>
<dbReference type="SMART" id="SM00093">
    <property type="entry name" value="SERPIN"/>
    <property type="match status" value="1"/>
</dbReference>
<dbReference type="InterPro" id="IPR042178">
    <property type="entry name" value="Serpin_sf_1"/>
</dbReference>
<dbReference type="GeneID" id="117355339"/>
<dbReference type="OrthoDB" id="671595at2759"/>
<dbReference type="CDD" id="cd19956">
    <property type="entry name" value="serpinB"/>
    <property type="match status" value="1"/>
</dbReference>
<comment type="similarity">
    <text evidence="2">Belongs to the serpin family. Ov-serpin subfamily.</text>
</comment>
<dbReference type="Pfam" id="PF00079">
    <property type="entry name" value="Serpin"/>
    <property type="match status" value="1"/>
</dbReference>
<evidence type="ECO:0000313" key="8">
    <source>
        <dbReference type="RefSeq" id="XP_033789646.1"/>
    </source>
</evidence>
<evidence type="ECO:0000256" key="5">
    <source>
        <dbReference type="ARBA" id="ARBA00022900"/>
    </source>
</evidence>
<dbReference type="GO" id="GO:0005737">
    <property type="term" value="C:cytoplasm"/>
    <property type="evidence" value="ECO:0007669"/>
    <property type="project" value="UniProtKB-SubCell"/>
</dbReference>
<dbReference type="PROSITE" id="PS00284">
    <property type="entry name" value="SERPIN"/>
    <property type="match status" value="1"/>
</dbReference>
<dbReference type="RefSeq" id="XP_033789646.1">
    <property type="nucleotide sequence ID" value="XM_033933755.1"/>
</dbReference>
<proteinExistence type="inferred from homology"/>
<name>A0A6P8QSU7_GEOSA</name>
<organism evidence="7 8">
    <name type="scientific">Geotrypetes seraphini</name>
    <name type="common">Gaboon caecilian</name>
    <name type="synonym">Caecilia seraphini</name>
    <dbReference type="NCBI Taxonomy" id="260995"/>
    <lineage>
        <taxon>Eukaryota</taxon>
        <taxon>Metazoa</taxon>
        <taxon>Chordata</taxon>
        <taxon>Craniata</taxon>
        <taxon>Vertebrata</taxon>
        <taxon>Euteleostomi</taxon>
        <taxon>Amphibia</taxon>
        <taxon>Gymnophiona</taxon>
        <taxon>Geotrypetes</taxon>
    </lineage>
</organism>
<dbReference type="InterPro" id="IPR042185">
    <property type="entry name" value="Serpin_sf_2"/>
</dbReference>
<dbReference type="InParanoid" id="A0A6P8QSU7"/>
<dbReference type="KEGG" id="gsh:117355339"/>
<dbReference type="PANTHER" id="PTHR11461:SF180">
    <property type="entry name" value="LEUKOCYTE ELASTASE INHIBITOR"/>
    <property type="match status" value="1"/>
</dbReference>
<dbReference type="PANTHER" id="PTHR11461">
    <property type="entry name" value="SERINE PROTEASE INHIBITOR, SERPIN"/>
    <property type="match status" value="1"/>
</dbReference>
<dbReference type="InterPro" id="IPR000215">
    <property type="entry name" value="Serpin_fam"/>
</dbReference>
<keyword evidence="7" id="KW-1185">Reference proteome</keyword>
<accession>A0A6P8QSU7</accession>
<evidence type="ECO:0000259" key="6">
    <source>
        <dbReference type="SMART" id="SM00093"/>
    </source>
</evidence>
<feature type="domain" description="Serpin" evidence="6">
    <location>
        <begin position="13"/>
        <end position="401"/>
    </location>
</feature>
<dbReference type="AlphaFoldDB" id="A0A6P8QSU7"/>
<reference evidence="8" key="1">
    <citation type="submission" date="2025-08" db="UniProtKB">
        <authorList>
            <consortium name="RefSeq"/>
        </authorList>
    </citation>
    <scope>IDENTIFICATION</scope>
</reference>
<comment type="subcellular location">
    <subcellularLocation>
        <location evidence="1">Cytoplasm</location>
    </subcellularLocation>
</comment>
<dbReference type="InterPro" id="IPR036186">
    <property type="entry name" value="Serpin_sf"/>
</dbReference>
<protein>
    <submittedName>
        <fullName evidence="8">Leukocyte elastase inhibitor-like</fullName>
    </submittedName>
</protein>
<sequence>MCSLATANISFAFDLYKELNKESKDRNISICNFGISATLATVLVGAKGNTKAQMEKVLHFDEISEHGETGARNVDDQTSSSVPLCCQEGNVHFKFHELLSSLQKSDQSCVLYIANKLYGQEDFPCTDEYLSCVEKMYNSVPEDVDFKNVEEVRKKINLWVEKETQGKIQDMIAKDSLRPDTLIVLMSAIYFKGKWETQFNKENTKEASFQLNKRESKPVPMMHQNGKFKLASIPEMHMKILELPYCKNEFRMLIFLPNKIDDDSTGLKEIENGLTYENFANWINSDLKETEVRVSLPSFKIEGNYSLKPNLQEMGMKDLFSDVADLSAMSTNKGLKVSDVFQKSFVDVSEEGTEAAAATGATVIPKSLPILTDFKANHPFIFAIQHNQTNNILFLGKYCSP</sequence>
<dbReference type="GO" id="GO:0005615">
    <property type="term" value="C:extracellular space"/>
    <property type="evidence" value="ECO:0007669"/>
    <property type="project" value="InterPro"/>
</dbReference>
<dbReference type="GO" id="GO:0004867">
    <property type="term" value="F:serine-type endopeptidase inhibitor activity"/>
    <property type="evidence" value="ECO:0007669"/>
    <property type="project" value="UniProtKB-KW"/>
</dbReference>
<dbReference type="InterPro" id="IPR023796">
    <property type="entry name" value="Serpin_dom"/>
</dbReference>